<keyword evidence="2" id="KW-1185">Reference proteome</keyword>
<dbReference type="EMBL" id="JXJN01020062">
    <property type="status" value="NOT_ANNOTATED_CDS"/>
    <property type="molecule type" value="Genomic_DNA"/>
</dbReference>
<proteinExistence type="predicted"/>
<evidence type="ECO:0000313" key="1">
    <source>
        <dbReference type="EnsemblMetazoa" id="GPPI039841-PA"/>
    </source>
</evidence>
<evidence type="ECO:0000313" key="2">
    <source>
        <dbReference type="Proteomes" id="UP000092460"/>
    </source>
</evidence>
<dbReference type="AlphaFoldDB" id="A0A1B0BTA8"/>
<protein>
    <submittedName>
        <fullName evidence="1">Uncharacterized protein</fullName>
    </submittedName>
</protein>
<reference evidence="2" key="1">
    <citation type="submission" date="2015-01" db="EMBL/GenBank/DDBJ databases">
        <authorList>
            <person name="Aksoy S."/>
            <person name="Warren W."/>
            <person name="Wilson R.K."/>
        </authorList>
    </citation>
    <scope>NUCLEOTIDE SEQUENCE [LARGE SCALE GENOMIC DNA]</scope>
    <source>
        <strain evidence="2">IAEA</strain>
    </source>
</reference>
<dbReference type="EnsemblMetazoa" id="GPPI039841-RA">
    <property type="protein sequence ID" value="GPPI039841-PA"/>
    <property type="gene ID" value="GPPI039841"/>
</dbReference>
<reference evidence="1" key="2">
    <citation type="submission" date="2020-05" db="UniProtKB">
        <authorList>
            <consortium name="EnsemblMetazoa"/>
        </authorList>
    </citation>
    <scope>IDENTIFICATION</scope>
    <source>
        <strain evidence="1">IAEA</strain>
    </source>
</reference>
<sequence length="114" mass="12961">MYKHSKDGVCNGWSKDRHCIRIGYMQAMEVMWKIIEEQEFRGFKEGDTLKARKDLIEKMAKDLKVINTDTSNTSYNETAEAGELSDIKGRPFFIISGNTGPIGCFLMAATNFCH</sequence>
<name>A0A1B0BTA8_9MUSC</name>
<organism evidence="1 2">
    <name type="scientific">Glossina palpalis gambiensis</name>
    <dbReference type="NCBI Taxonomy" id="67801"/>
    <lineage>
        <taxon>Eukaryota</taxon>
        <taxon>Metazoa</taxon>
        <taxon>Ecdysozoa</taxon>
        <taxon>Arthropoda</taxon>
        <taxon>Hexapoda</taxon>
        <taxon>Insecta</taxon>
        <taxon>Pterygota</taxon>
        <taxon>Neoptera</taxon>
        <taxon>Endopterygota</taxon>
        <taxon>Diptera</taxon>
        <taxon>Brachycera</taxon>
        <taxon>Muscomorpha</taxon>
        <taxon>Hippoboscoidea</taxon>
        <taxon>Glossinidae</taxon>
        <taxon>Glossina</taxon>
    </lineage>
</organism>
<dbReference type="VEuPathDB" id="VectorBase:GPPI039841"/>
<dbReference type="Proteomes" id="UP000092460">
    <property type="component" value="Unassembled WGS sequence"/>
</dbReference>
<accession>A0A1B0BTA8</accession>